<dbReference type="KEGG" id="som:SOMG_02101"/>
<proteinExistence type="predicted"/>
<dbReference type="GO" id="GO:0008270">
    <property type="term" value="F:zinc ion binding"/>
    <property type="evidence" value="ECO:0007669"/>
    <property type="project" value="UniProtKB-KW"/>
</dbReference>
<keyword evidence="3" id="KW-0862">Zinc</keyword>
<dbReference type="GO" id="GO:0005634">
    <property type="term" value="C:nucleus"/>
    <property type="evidence" value="ECO:0007669"/>
    <property type="project" value="UniProtKB-ARBA"/>
</dbReference>
<dbReference type="GO" id="GO:0006338">
    <property type="term" value="P:chromatin remodeling"/>
    <property type="evidence" value="ECO:0007669"/>
    <property type="project" value="InterPro"/>
</dbReference>
<dbReference type="GeneID" id="80875582"/>
<reference evidence="5 6" key="1">
    <citation type="journal article" date="2023" name="G3 (Bethesda)">
        <title>A high-quality reference genome for the fission yeast Schizosaccharomyces osmophilus.</title>
        <authorList>
            <person name="Jia G.S."/>
            <person name="Zhang W.C."/>
            <person name="Liang Y."/>
            <person name="Liu X.H."/>
            <person name="Rhind N."/>
            <person name="Pidoux A."/>
            <person name="Brysch-Herzberg M."/>
            <person name="Du L.L."/>
        </authorList>
    </citation>
    <scope>NUCLEOTIDE SEQUENCE [LARGE SCALE GENOMIC DNA]</scope>
    <source>
        <strain evidence="5 6">CBS 15793</strain>
    </source>
</reference>
<dbReference type="AlphaFoldDB" id="A0AAE9W876"/>
<keyword evidence="2" id="KW-0863">Zinc-finger</keyword>
<dbReference type="EMBL" id="CP115611">
    <property type="protein sequence ID" value="WBW71519.1"/>
    <property type="molecule type" value="Genomic_DNA"/>
</dbReference>
<dbReference type="Proteomes" id="UP001212411">
    <property type="component" value="Chromosome 1"/>
</dbReference>
<dbReference type="InterPro" id="IPR039723">
    <property type="entry name" value="Vps71/ZNHIT1"/>
</dbReference>
<evidence type="ECO:0000259" key="4">
    <source>
        <dbReference type="Pfam" id="PF04438"/>
    </source>
</evidence>
<organism evidence="5 6">
    <name type="scientific">Schizosaccharomyces osmophilus</name>
    <dbReference type="NCBI Taxonomy" id="2545709"/>
    <lineage>
        <taxon>Eukaryota</taxon>
        <taxon>Fungi</taxon>
        <taxon>Dikarya</taxon>
        <taxon>Ascomycota</taxon>
        <taxon>Taphrinomycotina</taxon>
        <taxon>Schizosaccharomycetes</taxon>
        <taxon>Schizosaccharomycetales</taxon>
        <taxon>Schizosaccharomycetaceae</taxon>
        <taxon>Schizosaccharomyces</taxon>
    </lineage>
</organism>
<sequence>MFVSIVEHQVQKKKKQKQRSIVDPATRERQLRRNLAELDKDNYSDIRFEVPRELLQRRFMPISIRRILSSRKTFANYLDETPNSKYSTCVAKPSPKPARRFCNVCGYWGLYACQNCGTCYCSKDCETIHSETRCMKVYT</sequence>
<protein>
    <submittedName>
        <fullName evidence="5">Swr1 complex subunit Vps71</fullName>
    </submittedName>
</protein>
<gene>
    <name evidence="5" type="primary">vps71</name>
    <name evidence="5" type="ORF">SOMG_02101</name>
</gene>
<evidence type="ECO:0000313" key="5">
    <source>
        <dbReference type="EMBL" id="WBW71519.1"/>
    </source>
</evidence>
<keyword evidence="6" id="KW-1185">Reference proteome</keyword>
<accession>A0AAE9W876</accession>
<keyword evidence="1" id="KW-0479">Metal-binding</keyword>
<evidence type="ECO:0000256" key="1">
    <source>
        <dbReference type="ARBA" id="ARBA00022723"/>
    </source>
</evidence>
<name>A0AAE9W876_9SCHI</name>
<dbReference type="Pfam" id="PF04438">
    <property type="entry name" value="zf-HIT"/>
    <property type="match status" value="1"/>
</dbReference>
<evidence type="ECO:0000313" key="6">
    <source>
        <dbReference type="Proteomes" id="UP001212411"/>
    </source>
</evidence>
<evidence type="ECO:0000256" key="2">
    <source>
        <dbReference type="ARBA" id="ARBA00022771"/>
    </source>
</evidence>
<evidence type="ECO:0000256" key="3">
    <source>
        <dbReference type="ARBA" id="ARBA00022833"/>
    </source>
</evidence>
<dbReference type="CDD" id="cd21437">
    <property type="entry name" value="zf-HIT_ZNHIT1_like"/>
    <property type="match status" value="1"/>
</dbReference>
<feature type="domain" description="HIT-type" evidence="4">
    <location>
        <begin position="99"/>
        <end position="125"/>
    </location>
</feature>
<dbReference type="InterPro" id="IPR007529">
    <property type="entry name" value="Znf_HIT"/>
</dbReference>
<dbReference type="RefSeq" id="XP_056035762.1">
    <property type="nucleotide sequence ID" value="XM_056180893.1"/>
</dbReference>
<dbReference type="PANTHER" id="PTHR13093">
    <property type="entry name" value="ZINC FINGER HIT DOMAIN CONTAINING PROTEIN 1"/>
    <property type="match status" value="1"/>
</dbReference>